<name>A0A0F6CL88_MYCGL</name>
<dbReference type="Proteomes" id="UP000018735">
    <property type="component" value="Chromosome"/>
</dbReference>
<dbReference type="GO" id="GO:0009378">
    <property type="term" value="F:four-way junction helicase activity"/>
    <property type="evidence" value="ECO:0007669"/>
    <property type="project" value="InterPro"/>
</dbReference>
<comment type="similarity">
    <text evidence="6">Belongs to the RuvA family.</text>
</comment>
<keyword evidence="7" id="KW-0347">Helicase</keyword>
<dbReference type="CDD" id="cd14332">
    <property type="entry name" value="UBA_RuvA_C"/>
    <property type="match status" value="1"/>
</dbReference>
<dbReference type="GO" id="GO:0005524">
    <property type="term" value="F:ATP binding"/>
    <property type="evidence" value="ECO:0007669"/>
    <property type="project" value="InterPro"/>
</dbReference>
<reference evidence="7 8" key="1">
    <citation type="journal article" date="2011" name="PLoS ONE">
        <title>Core proteome of the minimal cell: comparative proteomics of three mollicute species.</title>
        <authorList>
            <person name="Fisunov G.Y."/>
            <person name="Alexeev D.G."/>
            <person name="Bazaleev N.A."/>
            <person name="Ladygina V.G."/>
            <person name="Galyamina M.A."/>
            <person name="Kondratov I.G."/>
            <person name="Zhukova N.A."/>
            <person name="Serebryakova M.V."/>
            <person name="Demina I.A."/>
            <person name="Govorun V.M."/>
        </authorList>
    </citation>
    <scope>NUCLEOTIDE SEQUENCE [LARGE SCALE GENOMIC DNA]</scope>
    <source>
        <strain evidence="7 8">S6</strain>
    </source>
</reference>
<keyword evidence="2 6" id="KW-0227">DNA damage</keyword>
<dbReference type="Gene3D" id="1.10.150.20">
    <property type="entry name" value="5' to 3' exonuclease, C-terminal subdomain"/>
    <property type="match status" value="1"/>
</dbReference>
<sequence>MITSVYAKIEYVTNTKMLFVANNWGYWVNVKPNSGFSRTDNNVLVFLHELTFLAQNNTINKELYAFKSLKEKEWFKALLTINGIGPKTAMNVMVNKQEEVLTLIKNNDLNGLLRLENINKKVATMLLASDIANKHYLKNQIVVSDKVEPQIDDDEKIDVSKDLNDDELLSEIVIEAIDCLISLGYKQEQIKTALAEIDLKNESINDSADLVAVIIKQIGLRTSEVS</sequence>
<dbReference type="SUPFAM" id="SSF47781">
    <property type="entry name" value="RuvA domain 2-like"/>
    <property type="match status" value="1"/>
</dbReference>
<comment type="domain">
    <text evidence="6">Has three domains with a flexible linker between the domains II and III and assumes an 'L' shape. Domain III is highly mobile and contacts RuvB.</text>
</comment>
<dbReference type="GO" id="GO:0009379">
    <property type="term" value="C:Holliday junction helicase complex"/>
    <property type="evidence" value="ECO:0007669"/>
    <property type="project" value="InterPro"/>
</dbReference>
<keyword evidence="7" id="KW-0378">Hydrolase</keyword>
<keyword evidence="7" id="KW-0547">Nucleotide-binding</keyword>
<feature type="region of interest" description="Domain III" evidence="6">
    <location>
        <begin position="163"/>
        <end position="226"/>
    </location>
</feature>
<dbReference type="eggNOG" id="COG0632">
    <property type="taxonomic scope" value="Bacteria"/>
</dbReference>
<keyword evidence="7" id="KW-0067">ATP-binding</keyword>
<dbReference type="GO" id="GO:0005737">
    <property type="term" value="C:cytoplasm"/>
    <property type="evidence" value="ECO:0007669"/>
    <property type="project" value="UniProtKB-SubCell"/>
</dbReference>
<dbReference type="InterPro" id="IPR010994">
    <property type="entry name" value="RuvA_2-like"/>
</dbReference>
<proteinExistence type="inferred from homology"/>
<dbReference type="KEGG" id="mgz:GCW_03410"/>
<accession>A0A0F6CL88</accession>
<dbReference type="AlphaFoldDB" id="A0A0F6CL88"/>
<comment type="subunit">
    <text evidence="6">Homotetramer. Forms an RuvA(8)-RuvB(12)-Holliday junction (HJ) complex. HJ DNA is sandwiched between 2 RuvA tetramers; dsDNA enters through RuvA and exits via RuvB. An RuvB hexamer assembles on each DNA strand where it exits the tetramer. Each RuvB hexamer is contacted by two RuvA subunits (via domain III) on 2 adjacent RuvB subunits; this complex drives branch migration. In the full resolvosome a probable DNA-RuvA(4)-RuvB(12)-RuvC(2) complex forms which resolves the HJ.</text>
</comment>
<keyword evidence="5 6" id="KW-0234">DNA repair</keyword>
<dbReference type="GO" id="GO:0048476">
    <property type="term" value="C:Holliday junction resolvase complex"/>
    <property type="evidence" value="ECO:0007669"/>
    <property type="project" value="UniProtKB-UniRule"/>
</dbReference>
<evidence type="ECO:0000313" key="7">
    <source>
        <dbReference type="EMBL" id="AHB99860.1"/>
    </source>
</evidence>
<evidence type="ECO:0000256" key="4">
    <source>
        <dbReference type="ARBA" id="ARBA00023172"/>
    </source>
</evidence>
<evidence type="ECO:0000256" key="6">
    <source>
        <dbReference type="HAMAP-Rule" id="MF_00031"/>
    </source>
</evidence>
<keyword evidence="3 6" id="KW-0238">DNA-binding</keyword>
<keyword evidence="4 6" id="KW-0233">DNA recombination</keyword>
<comment type="function">
    <text evidence="6">The RuvA-RuvB-RuvC complex processes Holliday junction (HJ) DNA during genetic recombination and DNA repair, while the RuvA-RuvB complex plays an important role in the rescue of blocked DNA replication forks via replication fork reversal (RFR). RuvA specifically binds to HJ cruciform DNA, conferring on it an open structure. The RuvB hexamer acts as an ATP-dependent pump, pulling dsDNA into and through the RuvAB complex. HJ branch migration allows RuvC to scan DNA until it finds its consensus sequence, where it cleaves and resolves the cruciform DNA.</text>
</comment>
<evidence type="ECO:0000256" key="1">
    <source>
        <dbReference type="ARBA" id="ARBA00022490"/>
    </source>
</evidence>
<dbReference type="GO" id="GO:0000400">
    <property type="term" value="F:four-way junction DNA binding"/>
    <property type="evidence" value="ECO:0007669"/>
    <property type="project" value="UniProtKB-UniRule"/>
</dbReference>
<evidence type="ECO:0000256" key="5">
    <source>
        <dbReference type="ARBA" id="ARBA00023204"/>
    </source>
</evidence>
<dbReference type="EMBL" id="CP006916">
    <property type="protein sequence ID" value="AHB99860.1"/>
    <property type="molecule type" value="Genomic_DNA"/>
</dbReference>
<keyword evidence="1 6" id="KW-0963">Cytoplasm</keyword>
<evidence type="ECO:0000256" key="3">
    <source>
        <dbReference type="ARBA" id="ARBA00023125"/>
    </source>
</evidence>
<evidence type="ECO:0000313" key="8">
    <source>
        <dbReference type="Proteomes" id="UP000018735"/>
    </source>
</evidence>
<dbReference type="InterPro" id="IPR011114">
    <property type="entry name" value="RuvA_C"/>
</dbReference>
<gene>
    <name evidence="6 7" type="primary">ruvA</name>
    <name evidence="7" type="ORF">GCW_03410</name>
</gene>
<dbReference type="InterPro" id="IPR000085">
    <property type="entry name" value="RuvA"/>
</dbReference>
<comment type="subcellular location">
    <subcellularLocation>
        <location evidence="6">Cytoplasm</location>
    </subcellularLocation>
</comment>
<dbReference type="HAMAP" id="MF_00031">
    <property type="entry name" value="DNA_HJ_migration_RuvA"/>
    <property type="match status" value="1"/>
</dbReference>
<dbReference type="HOGENOM" id="CLU_087936_1_1_14"/>
<dbReference type="GO" id="GO:0006310">
    <property type="term" value="P:DNA recombination"/>
    <property type="evidence" value="ECO:0007669"/>
    <property type="project" value="UniProtKB-UniRule"/>
</dbReference>
<comment type="caution">
    <text evidence="6">Lacks conserved residue(s) required for the propagation of feature annotation.</text>
</comment>
<organism evidence="7 8">
    <name type="scientific">Mycoplasmoides gallisepticum S6</name>
    <dbReference type="NCBI Taxonomy" id="1006581"/>
    <lineage>
        <taxon>Bacteria</taxon>
        <taxon>Bacillati</taxon>
        <taxon>Mycoplasmatota</taxon>
        <taxon>Mycoplasmoidales</taxon>
        <taxon>Mycoplasmoidaceae</taxon>
        <taxon>Mycoplasmoides</taxon>
    </lineage>
</organism>
<dbReference type="NCBIfam" id="TIGR00084">
    <property type="entry name" value="ruvA"/>
    <property type="match status" value="1"/>
</dbReference>
<evidence type="ECO:0000256" key="2">
    <source>
        <dbReference type="ARBA" id="ARBA00022763"/>
    </source>
</evidence>
<protein>
    <recommendedName>
        <fullName evidence="6">Holliday junction branch migration complex subunit RuvA</fullName>
    </recommendedName>
</protein>
<dbReference type="GO" id="GO:0006281">
    <property type="term" value="P:DNA repair"/>
    <property type="evidence" value="ECO:0007669"/>
    <property type="project" value="UniProtKB-UniRule"/>
</dbReference>